<accession>A0ABD0L720</accession>
<dbReference type="EMBL" id="JACVVK020000077">
    <property type="protein sequence ID" value="KAK7495154.1"/>
    <property type="molecule type" value="Genomic_DNA"/>
</dbReference>
<sequence>MLEEAEFVTKLCLPSGICLTPARVMMLLGLISWLRALNSETRTNTAASRAKTFTSFPHQTWLRQSELLPAWSADLSALCFTMVTNDRSMHSFSLLSSFGTQSLVPIPCQLLTKPVKTRRCVGITADCKFGPV</sequence>
<organism evidence="1 2">
    <name type="scientific">Batillaria attramentaria</name>
    <dbReference type="NCBI Taxonomy" id="370345"/>
    <lineage>
        <taxon>Eukaryota</taxon>
        <taxon>Metazoa</taxon>
        <taxon>Spiralia</taxon>
        <taxon>Lophotrochozoa</taxon>
        <taxon>Mollusca</taxon>
        <taxon>Gastropoda</taxon>
        <taxon>Caenogastropoda</taxon>
        <taxon>Sorbeoconcha</taxon>
        <taxon>Cerithioidea</taxon>
        <taxon>Batillariidae</taxon>
        <taxon>Batillaria</taxon>
    </lineage>
</organism>
<dbReference type="AlphaFoldDB" id="A0ABD0L720"/>
<proteinExistence type="predicted"/>
<comment type="caution">
    <text evidence="1">The sequence shown here is derived from an EMBL/GenBank/DDBJ whole genome shotgun (WGS) entry which is preliminary data.</text>
</comment>
<gene>
    <name evidence="1" type="ORF">BaRGS_00013564</name>
</gene>
<keyword evidence="2" id="KW-1185">Reference proteome</keyword>
<name>A0ABD0L720_9CAEN</name>
<reference evidence="1 2" key="1">
    <citation type="journal article" date="2023" name="Sci. Data">
        <title>Genome assembly of the Korean intertidal mud-creeper Batillaria attramentaria.</title>
        <authorList>
            <person name="Patra A.K."/>
            <person name="Ho P.T."/>
            <person name="Jun S."/>
            <person name="Lee S.J."/>
            <person name="Kim Y."/>
            <person name="Won Y.J."/>
        </authorList>
    </citation>
    <scope>NUCLEOTIDE SEQUENCE [LARGE SCALE GENOMIC DNA]</scope>
    <source>
        <strain evidence="1">Wonlab-2016</strain>
    </source>
</reference>
<protein>
    <submittedName>
        <fullName evidence="1">Uncharacterized protein</fullName>
    </submittedName>
</protein>
<evidence type="ECO:0000313" key="1">
    <source>
        <dbReference type="EMBL" id="KAK7495154.1"/>
    </source>
</evidence>
<dbReference type="Proteomes" id="UP001519460">
    <property type="component" value="Unassembled WGS sequence"/>
</dbReference>
<evidence type="ECO:0000313" key="2">
    <source>
        <dbReference type="Proteomes" id="UP001519460"/>
    </source>
</evidence>